<evidence type="ECO:0000313" key="18">
    <source>
        <dbReference type="EMBL" id="KAG6730094.1"/>
    </source>
</evidence>
<protein>
    <recommendedName>
        <fullName evidence="14">ferric-chelate reductase (NADH)</fullName>
        <ecNumber evidence="14">1.16.1.7</ecNumber>
    </recommendedName>
</protein>
<dbReference type="InterPro" id="IPR013130">
    <property type="entry name" value="Fe3_Rdtase_TM_dom"/>
</dbReference>
<accession>A0A8T1RJF5</accession>
<dbReference type="InterPro" id="IPR013121">
    <property type="entry name" value="Fe_red_NAD-bd_6"/>
</dbReference>
<keyword evidence="12 15" id="KW-0472">Membrane</keyword>
<evidence type="ECO:0000313" key="17">
    <source>
        <dbReference type="EMBL" id="KAG6666924.1"/>
    </source>
</evidence>
<keyword evidence="6" id="KW-0479">Metal-binding</keyword>
<name>A0A8T1RJF5_CARIL</name>
<dbReference type="Pfam" id="PF01794">
    <property type="entry name" value="Ferric_reduct"/>
    <property type="match status" value="1"/>
</dbReference>
<dbReference type="SFLD" id="SFLDG01168">
    <property type="entry name" value="Ferric_reductase_subgroup_(FRE"/>
    <property type="match status" value="1"/>
</dbReference>
<keyword evidence="8 15" id="KW-1133">Transmembrane helix</keyword>
<sequence length="722" mass="80846">MDANMVIKKPPSSSSSHDEIMKLKVKAAMRLVLMAVFLGSLFMWIMMPTNTYKQDWLPTIRSKTNSTYFGTEGATLLIYTFPVLFIAAVGCVFLHFGTKLNNISKMQSNGKNHKFATWKQPALVKGPLGIVSGIELGFFIMFIALLVWSFATYLCNKFAKITPSSAAKNGEEVWQSKLDTAGLILGLVGNICLAFLFFPVTRGSSVLPIFGLTSEGSIKYHIWIGHIVMTFFTAHGICYLLYWALTNNISQMLHWEKTGVSNVAGELALLAGLAMWFTTFPRIRRKFFELFFYTHYLYILFMIFFILHVGFTFCTMMLPSFYLFVVDRYLRFLQSRQNVRLISARVLPGQTLELNFAKSLGLRYNPLSVVFINVPGISKLQWHPFTVTSNSNLEGDKLSVVVKGDGSWTKKLYQMLSSPSPIQRLEVSVEGPYGPASTDIFRFDTLVMVSGGSGITPFISIIRELMFMSNTPMNCKTPKVILISAFKNSSDLTMLDLILPISATPASDISKLQLQIEAFITREEEPKTDNSMPGLRAIWFKPHATDAHLSAILGPNSWLWLGMIIASSFVIFLLLTGIITRYYIYPIDHNTNNIFSTSWRAAINMLVLCFCIAMIASVAVFWNKRQNASEAKQVQNMKQGAMGSPSSYHDMELESLPRQSLAQAINVHFGGRPDLKRMLLGCKGSSIKVLASGPKRLRHEVAAICSSGSADNLHFESISFTW</sequence>
<proteinExistence type="inferred from homology"/>
<evidence type="ECO:0000256" key="12">
    <source>
        <dbReference type="ARBA" id="ARBA00023136"/>
    </source>
</evidence>
<evidence type="ECO:0000256" key="7">
    <source>
        <dbReference type="ARBA" id="ARBA00022982"/>
    </source>
</evidence>
<evidence type="ECO:0000313" key="19">
    <source>
        <dbReference type="Proteomes" id="UP000811609"/>
    </source>
</evidence>
<feature type="transmembrane region" description="Helical" evidence="15">
    <location>
        <begin position="27"/>
        <end position="47"/>
    </location>
</feature>
<evidence type="ECO:0000256" key="5">
    <source>
        <dbReference type="ARBA" id="ARBA00022692"/>
    </source>
</evidence>
<keyword evidence="5 15" id="KW-0812">Transmembrane</keyword>
<dbReference type="EC" id="1.16.1.7" evidence="14"/>
<dbReference type="PANTHER" id="PTHR11972">
    <property type="entry name" value="NADPH OXIDASE"/>
    <property type="match status" value="1"/>
</dbReference>
<feature type="transmembrane region" description="Helical" evidence="15">
    <location>
        <begin position="558"/>
        <end position="580"/>
    </location>
</feature>
<keyword evidence="19" id="KW-1185">Reference proteome</keyword>
<reference evidence="17" key="1">
    <citation type="submission" date="2020-12" db="EMBL/GenBank/DDBJ databases">
        <title>WGS assembly of Carya illinoinensis cv. Pawnee.</title>
        <authorList>
            <person name="Platts A."/>
            <person name="Shu S."/>
            <person name="Wright S."/>
            <person name="Barry K."/>
            <person name="Edger P."/>
            <person name="Pires J.C."/>
            <person name="Schmutz J."/>
        </authorList>
    </citation>
    <scope>NUCLEOTIDE SEQUENCE</scope>
    <source>
        <tissue evidence="17">Leaf</tissue>
    </source>
</reference>
<evidence type="ECO:0000256" key="1">
    <source>
        <dbReference type="ARBA" id="ARBA00001974"/>
    </source>
</evidence>
<evidence type="ECO:0000256" key="2">
    <source>
        <dbReference type="ARBA" id="ARBA00004141"/>
    </source>
</evidence>
<dbReference type="GO" id="GO:0005886">
    <property type="term" value="C:plasma membrane"/>
    <property type="evidence" value="ECO:0007669"/>
    <property type="project" value="TreeGrafter"/>
</dbReference>
<dbReference type="InterPro" id="IPR050369">
    <property type="entry name" value="RBOH/FRE"/>
</dbReference>
<dbReference type="Proteomes" id="UP000811246">
    <property type="component" value="Chromosome 1"/>
</dbReference>
<dbReference type="GO" id="GO:0006811">
    <property type="term" value="P:monoatomic ion transport"/>
    <property type="evidence" value="ECO:0007669"/>
    <property type="project" value="UniProtKB-KW"/>
</dbReference>
<dbReference type="EMBL" id="CM031809">
    <property type="protein sequence ID" value="KAG6666924.1"/>
    <property type="molecule type" value="Genomic_DNA"/>
</dbReference>
<gene>
    <name evidence="17" type="ORF">CIPAW_01G064600</name>
    <name evidence="18" type="ORF">I3842_01G062200</name>
</gene>
<feature type="transmembrane region" description="Helical" evidence="15">
    <location>
        <begin position="222"/>
        <end position="243"/>
    </location>
</feature>
<comment type="cofactor">
    <cofactor evidence="1">
        <name>FAD</name>
        <dbReference type="ChEBI" id="CHEBI:57692"/>
    </cofactor>
</comment>
<evidence type="ECO:0000256" key="9">
    <source>
        <dbReference type="ARBA" id="ARBA00023002"/>
    </source>
</evidence>
<reference evidence="18" key="2">
    <citation type="submission" date="2021-01" db="EMBL/GenBank/DDBJ databases">
        <authorList>
            <person name="Lovell J.T."/>
            <person name="Bentley N."/>
            <person name="Bhattarai G."/>
            <person name="Jenkins J.W."/>
            <person name="Sreedasyam A."/>
            <person name="Alarcon Y."/>
            <person name="Bock C."/>
            <person name="Boston L."/>
            <person name="Carlson J."/>
            <person name="Cervantes K."/>
            <person name="Clermont K."/>
            <person name="Krom N."/>
            <person name="Kubenka K."/>
            <person name="Mamidi S."/>
            <person name="Mattison C."/>
            <person name="Monteros M."/>
            <person name="Pisani C."/>
            <person name="Plott C."/>
            <person name="Rajasekar S."/>
            <person name="Rhein H.S."/>
            <person name="Rohla C."/>
            <person name="Song M."/>
            <person name="Hilaire R.S."/>
            <person name="Shu S."/>
            <person name="Wells L."/>
            <person name="Wang X."/>
            <person name="Webber J."/>
            <person name="Heerema R.J."/>
            <person name="Klein P."/>
            <person name="Conner P."/>
            <person name="Grauke L."/>
            <person name="Grimwood J."/>
            <person name="Schmutz J."/>
            <person name="Randall J.J."/>
        </authorList>
    </citation>
    <scope>NUCLEOTIDE SEQUENCE</scope>
    <source>
        <tissue evidence="18">Leaf</tissue>
    </source>
</reference>
<evidence type="ECO:0000256" key="6">
    <source>
        <dbReference type="ARBA" id="ARBA00022723"/>
    </source>
</evidence>
<feature type="transmembrane region" description="Helical" evidence="15">
    <location>
        <begin position="181"/>
        <end position="201"/>
    </location>
</feature>
<feature type="domain" description="FAD-binding FR-type" evidence="16">
    <location>
        <begin position="334"/>
        <end position="439"/>
    </location>
</feature>
<keyword evidence="11" id="KW-0406">Ion transport</keyword>
<dbReference type="GO" id="GO:0046872">
    <property type="term" value="F:metal ion binding"/>
    <property type="evidence" value="ECO:0007669"/>
    <property type="project" value="UniProtKB-KW"/>
</dbReference>
<keyword evidence="9" id="KW-0560">Oxidoreductase</keyword>
<keyword evidence="10" id="KW-0408">Iron</keyword>
<dbReference type="Pfam" id="PF08022">
    <property type="entry name" value="FAD_binding_8"/>
    <property type="match status" value="1"/>
</dbReference>
<feature type="transmembrane region" description="Helical" evidence="15">
    <location>
        <begin position="128"/>
        <end position="151"/>
    </location>
</feature>
<dbReference type="SFLD" id="SFLDS00052">
    <property type="entry name" value="Ferric_Reductase_Domain"/>
    <property type="match status" value="1"/>
</dbReference>
<evidence type="ECO:0000256" key="11">
    <source>
        <dbReference type="ARBA" id="ARBA00023065"/>
    </source>
</evidence>
<keyword evidence="4" id="KW-0813">Transport</keyword>
<feature type="transmembrane region" description="Helical" evidence="15">
    <location>
        <begin position="601"/>
        <end position="622"/>
    </location>
</feature>
<evidence type="ECO:0000256" key="4">
    <source>
        <dbReference type="ARBA" id="ARBA00022448"/>
    </source>
</evidence>
<dbReference type="InterPro" id="IPR013112">
    <property type="entry name" value="FAD-bd_8"/>
</dbReference>
<dbReference type="PROSITE" id="PS51384">
    <property type="entry name" value="FAD_FR"/>
    <property type="match status" value="1"/>
</dbReference>
<feature type="transmembrane region" description="Helical" evidence="15">
    <location>
        <begin position="263"/>
        <end position="283"/>
    </location>
</feature>
<comment type="subcellular location">
    <subcellularLocation>
        <location evidence="2">Membrane</location>
        <topology evidence="2">Multi-pass membrane protein</topology>
    </subcellularLocation>
</comment>
<evidence type="ECO:0000256" key="8">
    <source>
        <dbReference type="ARBA" id="ARBA00022989"/>
    </source>
</evidence>
<feature type="transmembrane region" description="Helical" evidence="15">
    <location>
        <begin position="295"/>
        <end position="325"/>
    </location>
</feature>
<organism evidence="17 19">
    <name type="scientific">Carya illinoinensis</name>
    <name type="common">Pecan</name>
    <dbReference type="NCBI Taxonomy" id="32201"/>
    <lineage>
        <taxon>Eukaryota</taxon>
        <taxon>Viridiplantae</taxon>
        <taxon>Streptophyta</taxon>
        <taxon>Embryophyta</taxon>
        <taxon>Tracheophyta</taxon>
        <taxon>Spermatophyta</taxon>
        <taxon>Magnoliopsida</taxon>
        <taxon>eudicotyledons</taxon>
        <taxon>Gunneridae</taxon>
        <taxon>Pentapetalae</taxon>
        <taxon>rosids</taxon>
        <taxon>fabids</taxon>
        <taxon>Fagales</taxon>
        <taxon>Juglandaceae</taxon>
        <taxon>Carya</taxon>
    </lineage>
</organism>
<evidence type="ECO:0000256" key="10">
    <source>
        <dbReference type="ARBA" id="ARBA00023004"/>
    </source>
</evidence>
<dbReference type="EMBL" id="CM031825">
    <property type="protein sequence ID" value="KAG6730094.1"/>
    <property type="molecule type" value="Genomic_DNA"/>
</dbReference>
<feature type="transmembrane region" description="Helical" evidence="15">
    <location>
        <begin position="76"/>
        <end position="96"/>
    </location>
</feature>
<comment type="similarity">
    <text evidence="3">Belongs to the ferric reductase (FRE) family.</text>
</comment>
<evidence type="ECO:0000256" key="15">
    <source>
        <dbReference type="SAM" id="Phobius"/>
    </source>
</evidence>
<comment type="catalytic activity">
    <reaction evidence="13">
        <text>2 a Fe(II)-siderophore + NAD(+) + H(+) = 2 a Fe(III)-siderophore + NADH</text>
        <dbReference type="Rhea" id="RHEA:15061"/>
        <dbReference type="Rhea" id="RHEA-COMP:11342"/>
        <dbReference type="Rhea" id="RHEA-COMP:11344"/>
        <dbReference type="ChEBI" id="CHEBI:15378"/>
        <dbReference type="ChEBI" id="CHEBI:29033"/>
        <dbReference type="ChEBI" id="CHEBI:29034"/>
        <dbReference type="ChEBI" id="CHEBI:57540"/>
        <dbReference type="ChEBI" id="CHEBI:57945"/>
        <dbReference type="EC" id="1.16.1.7"/>
    </reaction>
</comment>
<evidence type="ECO:0000256" key="14">
    <source>
        <dbReference type="ARBA" id="ARBA00066905"/>
    </source>
</evidence>
<dbReference type="GO" id="GO:0140618">
    <property type="term" value="F:ferric-chelate reductase (NADH) activity"/>
    <property type="evidence" value="ECO:0007669"/>
    <property type="project" value="UniProtKB-EC"/>
</dbReference>
<dbReference type="InterPro" id="IPR017927">
    <property type="entry name" value="FAD-bd_FR_type"/>
</dbReference>
<keyword evidence="7" id="KW-0249">Electron transport</keyword>
<evidence type="ECO:0000256" key="3">
    <source>
        <dbReference type="ARBA" id="ARBA00006278"/>
    </source>
</evidence>
<dbReference type="PANTHER" id="PTHR11972:SF41">
    <property type="entry name" value="FERRIC REDUCTION OXIDASE 2"/>
    <property type="match status" value="1"/>
</dbReference>
<dbReference type="FunFam" id="3.40.50.80:FF:000039">
    <property type="entry name" value="Ferric reduction oxidase 3"/>
    <property type="match status" value="1"/>
</dbReference>
<evidence type="ECO:0000259" key="16">
    <source>
        <dbReference type="PROSITE" id="PS51384"/>
    </source>
</evidence>
<evidence type="ECO:0000256" key="13">
    <source>
        <dbReference type="ARBA" id="ARBA00050970"/>
    </source>
</evidence>
<dbReference type="Pfam" id="PF08030">
    <property type="entry name" value="NAD_binding_6"/>
    <property type="match status" value="1"/>
</dbReference>
<comment type="caution">
    <text evidence="17">The sequence shown here is derived from an EMBL/GenBank/DDBJ whole genome shotgun (WGS) entry which is preliminary data.</text>
</comment>
<dbReference type="Proteomes" id="UP000811609">
    <property type="component" value="Chromosome 1"/>
</dbReference>
<dbReference type="CDD" id="cd06186">
    <property type="entry name" value="NOX_Duox_like_FAD_NADP"/>
    <property type="match status" value="1"/>
</dbReference>
<dbReference type="AlphaFoldDB" id="A0A8T1RJF5"/>